<reference evidence="1" key="1">
    <citation type="submission" date="2020-05" db="EMBL/GenBank/DDBJ databases">
        <authorList>
            <person name="Chiriac C."/>
            <person name="Salcher M."/>
            <person name="Ghai R."/>
            <person name="Kavagutti S V."/>
        </authorList>
    </citation>
    <scope>NUCLEOTIDE SEQUENCE</scope>
</reference>
<name>A0A6J6RTR1_9ZZZZ</name>
<protein>
    <submittedName>
        <fullName evidence="1">Unannotated protein</fullName>
    </submittedName>
</protein>
<sequence>MTKMAAMIPMTAAAHGAMNAHGAVTATRPANIPLAIMPGSGLPERLVIQNIPAIAPNAPAMAVFVATVAN</sequence>
<evidence type="ECO:0000313" key="1">
    <source>
        <dbReference type="EMBL" id="CAB4725892.1"/>
    </source>
</evidence>
<organism evidence="1">
    <name type="scientific">freshwater metagenome</name>
    <dbReference type="NCBI Taxonomy" id="449393"/>
    <lineage>
        <taxon>unclassified sequences</taxon>
        <taxon>metagenomes</taxon>
        <taxon>ecological metagenomes</taxon>
    </lineage>
</organism>
<dbReference type="EMBL" id="CAEZYH010000069">
    <property type="protein sequence ID" value="CAB4725892.1"/>
    <property type="molecule type" value="Genomic_DNA"/>
</dbReference>
<proteinExistence type="predicted"/>
<accession>A0A6J6RTR1</accession>
<gene>
    <name evidence="1" type="ORF">UFOPK2658_01392</name>
</gene>
<dbReference type="AlphaFoldDB" id="A0A6J6RTR1"/>